<evidence type="ECO:0000313" key="3">
    <source>
        <dbReference type="Proteomes" id="UP000224507"/>
    </source>
</evidence>
<protein>
    <recommendedName>
        <fullName evidence="1">YopX protein domain-containing protein</fullName>
    </recommendedName>
</protein>
<dbReference type="EMBL" id="NIRO01000004">
    <property type="protein sequence ID" value="PHI15480.1"/>
    <property type="molecule type" value="Genomic_DNA"/>
</dbReference>
<dbReference type="AlphaFoldDB" id="A0A2C6AUA3"/>
<dbReference type="InterPro" id="IPR010024">
    <property type="entry name" value="CHP16711"/>
</dbReference>
<reference evidence="2 3" key="1">
    <citation type="submission" date="2017-06" db="EMBL/GenBank/DDBJ databases">
        <title>Draft genome sequence of Fusobacterium nucleatum subsp. polymorphum KCOM 1274 (=ChDC F309).</title>
        <authorList>
            <person name="Kook J.-K."/>
            <person name="Park S.-N."/>
            <person name="Lim Y.K."/>
            <person name="Roh H."/>
        </authorList>
    </citation>
    <scope>NUCLEOTIDE SEQUENCE [LARGE SCALE GENOMIC DNA]</scope>
    <source>
        <strain evidence="3">KCOM 1274 (ChDC F309)</strain>
    </source>
</reference>
<organism evidence="2 3">
    <name type="scientific">Fusobacterium nucleatum subsp. polymorphum</name>
    <name type="common">Fusobacterium polymorphum</name>
    <dbReference type="NCBI Taxonomy" id="76857"/>
    <lineage>
        <taxon>Bacteria</taxon>
        <taxon>Fusobacteriati</taxon>
        <taxon>Fusobacteriota</taxon>
        <taxon>Fusobacteriia</taxon>
        <taxon>Fusobacteriales</taxon>
        <taxon>Fusobacteriaceae</taxon>
        <taxon>Fusobacterium</taxon>
    </lineage>
</organism>
<feature type="domain" description="YopX protein" evidence="1">
    <location>
        <begin position="6"/>
        <end position="149"/>
    </location>
</feature>
<sequence length="153" mass="18277">MNREIKFRAWYKEKKRIGKVLGIDILHKEIYFSNEDVDCYGHTEFKDIELMQYTGMKDVTEKEIYEGDVVKLVHTGIEISADRLEDLKRFVGIIKYENGIFKIVRTEKSLIESKYFEMEQKKVSEIFIYSKLYDLEVIENIFENKELLEIKNG</sequence>
<dbReference type="NCBIfam" id="TIGR01671">
    <property type="entry name" value="phage_TIGR01671"/>
    <property type="match status" value="1"/>
</dbReference>
<proteinExistence type="predicted"/>
<dbReference type="InterPro" id="IPR023385">
    <property type="entry name" value="YopX-like_C"/>
</dbReference>
<dbReference type="Pfam" id="PF09643">
    <property type="entry name" value="YopX"/>
    <property type="match status" value="1"/>
</dbReference>
<dbReference type="SUPFAM" id="SSF159006">
    <property type="entry name" value="YopX-like"/>
    <property type="match status" value="1"/>
</dbReference>
<dbReference type="Proteomes" id="UP000224507">
    <property type="component" value="Unassembled WGS sequence"/>
</dbReference>
<dbReference type="RefSeq" id="WP_098997328.1">
    <property type="nucleotide sequence ID" value="NZ_CP077153.1"/>
</dbReference>
<comment type="caution">
    <text evidence="2">The sequence shown here is derived from an EMBL/GenBank/DDBJ whole genome shotgun (WGS) entry which is preliminary data.</text>
</comment>
<evidence type="ECO:0000259" key="1">
    <source>
        <dbReference type="Pfam" id="PF09643"/>
    </source>
</evidence>
<accession>A0A2C6AUA3</accession>
<evidence type="ECO:0000313" key="2">
    <source>
        <dbReference type="EMBL" id="PHI15480.1"/>
    </source>
</evidence>
<name>A0A2C6AUA3_FUSNP</name>
<dbReference type="Gene3D" id="2.30.30.290">
    <property type="entry name" value="YopX-like domains"/>
    <property type="match status" value="1"/>
</dbReference>
<gene>
    <name evidence="2" type="ORF">CBG56_05485</name>
</gene>
<dbReference type="InterPro" id="IPR019096">
    <property type="entry name" value="YopX_protein"/>
</dbReference>